<sequence>MPFILPSVESLFRLDFGGHPFVGTDPSLRRFSLPLITGLSPAMRLGCRAISNRKGGKATTPLQSSLTPKRTIASYLGDTKSTGLGPYRKELSKPKLCLLLLEYI</sequence>
<dbReference type="AlphaFoldDB" id="A0A1Y0B0M2"/>
<accession>A0A1Y0B0M2</accession>
<dbReference type="EMBL" id="KY774314">
    <property type="protein sequence ID" value="ART30921.1"/>
    <property type="molecule type" value="Genomic_DNA"/>
</dbReference>
<organism evidence="1">
    <name type="scientific">Utricularia reniformis</name>
    <dbReference type="NCBI Taxonomy" id="192314"/>
    <lineage>
        <taxon>Eukaryota</taxon>
        <taxon>Viridiplantae</taxon>
        <taxon>Streptophyta</taxon>
        <taxon>Embryophyta</taxon>
        <taxon>Tracheophyta</taxon>
        <taxon>Spermatophyta</taxon>
        <taxon>Magnoliopsida</taxon>
        <taxon>eudicotyledons</taxon>
        <taxon>Gunneridae</taxon>
        <taxon>Pentapetalae</taxon>
        <taxon>asterids</taxon>
        <taxon>lamiids</taxon>
        <taxon>Lamiales</taxon>
        <taxon>Lentibulariaceae</taxon>
        <taxon>Utricularia</taxon>
    </lineage>
</organism>
<protein>
    <submittedName>
        <fullName evidence="1">Uncharacterized protein</fullName>
    </submittedName>
</protein>
<proteinExistence type="predicted"/>
<reference evidence="1" key="1">
    <citation type="submission" date="2017-03" db="EMBL/GenBank/DDBJ databases">
        <title>The mitochondrial genome of the carnivorous plant Utricularia reniformis (Lentibulariaceae): structure, comparative analysis and evolutionary landmarks.</title>
        <authorList>
            <person name="Silva S.R."/>
            <person name="Alvarenga D.O."/>
            <person name="Michael T.P."/>
            <person name="Miranda V.F.O."/>
            <person name="Varani A.M."/>
        </authorList>
    </citation>
    <scope>NUCLEOTIDE SEQUENCE</scope>
</reference>
<keyword evidence="1" id="KW-0496">Mitochondrion</keyword>
<gene>
    <name evidence="1" type="ORF">AEK19_MT0671</name>
</gene>
<evidence type="ECO:0000313" key="1">
    <source>
        <dbReference type="EMBL" id="ART30921.1"/>
    </source>
</evidence>
<geneLocation type="mitochondrion" evidence="1"/>
<name>A0A1Y0B0M2_9LAMI</name>